<protein>
    <submittedName>
        <fullName evidence="2">Uncharacterized protein</fullName>
    </submittedName>
</protein>
<keyword evidence="1" id="KW-0812">Transmembrane</keyword>
<keyword evidence="1" id="KW-1133">Transmembrane helix</keyword>
<dbReference type="KEGG" id="fmr:Fuma_00626"/>
<evidence type="ECO:0000313" key="3">
    <source>
        <dbReference type="Proteomes" id="UP000187735"/>
    </source>
</evidence>
<keyword evidence="1" id="KW-0472">Membrane</keyword>
<feature type="transmembrane region" description="Helical" evidence="1">
    <location>
        <begin position="45"/>
        <end position="69"/>
    </location>
</feature>
<feature type="transmembrane region" description="Helical" evidence="1">
    <location>
        <begin position="7"/>
        <end position="25"/>
    </location>
</feature>
<keyword evidence="3" id="KW-1185">Reference proteome</keyword>
<proteinExistence type="predicted"/>
<feature type="transmembrane region" description="Helical" evidence="1">
    <location>
        <begin position="352"/>
        <end position="373"/>
    </location>
</feature>
<dbReference type="EMBL" id="CP017641">
    <property type="protein sequence ID" value="APZ91042.1"/>
    <property type="molecule type" value="Genomic_DNA"/>
</dbReference>
<name>A0A1P8WAE6_9PLAN</name>
<dbReference type="RefSeq" id="WP_077022854.1">
    <property type="nucleotide sequence ID" value="NZ_CP017641.1"/>
</dbReference>
<evidence type="ECO:0000313" key="2">
    <source>
        <dbReference type="EMBL" id="APZ91042.1"/>
    </source>
</evidence>
<accession>A0A1P8WAE6</accession>
<feature type="transmembrane region" description="Helical" evidence="1">
    <location>
        <begin position="321"/>
        <end position="346"/>
    </location>
</feature>
<evidence type="ECO:0000256" key="1">
    <source>
        <dbReference type="SAM" id="Phobius"/>
    </source>
</evidence>
<organism evidence="2 3">
    <name type="scientific">Fuerstiella marisgermanici</name>
    <dbReference type="NCBI Taxonomy" id="1891926"/>
    <lineage>
        <taxon>Bacteria</taxon>
        <taxon>Pseudomonadati</taxon>
        <taxon>Planctomycetota</taxon>
        <taxon>Planctomycetia</taxon>
        <taxon>Planctomycetales</taxon>
        <taxon>Planctomycetaceae</taxon>
        <taxon>Fuerstiella</taxon>
    </lineage>
</organism>
<dbReference type="AlphaFoldDB" id="A0A1P8WAE6"/>
<sequence>MPKSVKYVLNAIPLALLAAFGWWFANGAVRQKGVGLLDRQPFPINNMYACAAIVGGLAIASFILADVFVTRRRQRMETVAGYLGFSFREKLGRNGLKLSGRMQLFDDWESGRNLIAGTTDETEIRVFDFVKCCRSRSHTTSGGDDTTTRYEQTVFLIDLPDHVRLSVQILHSRSTLMLRTVFGFSGIEFSSGDAFLSDDDQQALETFNKKYMVARSLVPTANSTKSSPDSDDLLRKLEHTIGLPLIRELVNGPGWSVELCESHMAIWIHNKLIRPQDIPDRMNQVLAIVKQLVDGVGASSALKLTATGETSLNPELPFRQFGLLAGSGCLGMFLAAALFAPIFFLFVDQAPWLVFIWPIFGAAVVAATVWAAFKIAGR</sequence>
<dbReference type="STRING" id="1891926.Fuma_00626"/>
<gene>
    <name evidence="2" type="ORF">Fuma_00626</name>
</gene>
<reference evidence="2 3" key="1">
    <citation type="journal article" date="2016" name="Front. Microbiol.">
        <title>Fuerstia marisgermanicae gen. nov., sp. nov., an Unusual Member of the Phylum Planctomycetes from the German Wadden Sea.</title>
        <authorList>
            <person name="Kohn T."/>
            <person name="Heuer A."/>
            <person name="Jogler M."/>
            <person name="Vollmers J."/>
            <person name="Boedeker C."/>
            <person name="Bunk B."/>
            <person name="Rast P."/>
            <person name="Borchert D."/>
            <person name="Glockner I."/>
            <person name="Freese H.M."/>
            <person name="Klenk H.P."/>
            <person name="Overmann J."/>
            <person name="Kaster A.K."/>
            <person name="Rohde M."/>
            <person name="Wiegand S."/>
            <person name="Jogler C."/>
        </authorList>
    </citation>
    <scope>NUCLEOTIDE SEQUENCE [LARGE SCALE GENOMIC DNA]</scope>
    <source>
        <strain evidence="2 3">NH11</strain>
    </source>
</reference>
<dbReference type="Proteomes" id="UP000187735">
    <property type="component" value="Chromosome"/>
</dbReference>